<protein>
    <submittedName>
        <fullName evidence="2">DNA pilot protein</fullName>
    </submittedName>
</protein>
<feature type="coiled-coil region" evidence="1">
    <location>
        <begin position="109"/>
        <end position="166"/>
    </location>
</feature>
<accession>A0A976N0W8</accession>
<evidence type="ECO:0000313" key="2">
    <source>
        <dbReference type="EMBL" id="UPW40883.1"/>
    </source>
</evidence>
<reference evidence="2" key="1">
    <citation type="submission" date="2022-02" db="EMBL/GenBank/DDBJ databases">
        <title>Towards deciphering the DNA virus diversity associated with rodent species in the families Cricetidae and Heteromyidae.</title>
        <authorList>
            <person name="Lund M."/>
            <person name="Larsen B.B."/>
            <person name="Gryseels S."/>
            <person name="Kraberger S."/>
            <person name="Rowsey D.M."/>
            <person name="Steger L."/>
            <person name="Yule K.M."/>
            <person name="Upham N.S."/>
            <person name="Worobey M."/>
            <person name="Van Doorslaer K."/>
            <person name="Varsani A."/>
        </authorList>
    </citation>
    <scope>NUCLEOTIDE SEQUENCE</scope>
    <source>
        <strain evidence="2">UA08Rod_6251</strain>
    </source>
</reference>
<dbReference type="EMBL" id="OM869513">
    <property type="protein sequence ID" value="UPW40883.1"/>
    <property type="molecule type" value="Genomic_DNA"/>
</dbReference>
<evidence type="ECO:0000256" key="1">
    <source>
        <dbReference type="SAM" id="Coils"/>
    </source>
</evidence>
<proteinExistence type="predicted"/>
<organism evidence="2">
    <name type="scientific">Sigmofec virus UA08Rod_6251</name>
    <dbReference type="NCBI Taxonomy" id="2929226"/>
    <lineage>
        <taxon>Viruses</taxon>
        <taxon>Monodnaviria</taxon>
        <taxon>Sangervirae</taxon>
        <taxon>Phixviricota</taxon>
        <taxon>Malgrandaviricetes</taxon>
        <taxon>Petitvirales</taxon>
        <taxon>Microviridae</taxon>
    </lineage>
</organism>
<keyword evidence="1" id="KW-0175">Coiled coil</keyword>
<sequence>MATLKGFISNAAKGIGNTLSNVDWLGGLGTIAPAVGAYLSYEQQNSLLDKQFEFQERMSNTAHQREVADLLKAGINPLYTATGGQGASTPLGATGSQTDFANAFSSGVGAALQRRMQKAQIQAMDYENSVRKQNVINGTQQGLLLKKQVENYEKELEARIQLMKDQGTAAIASGMASSANASFMQQQELNSVYSNAQDKAFAEWLENHPFARWRYLNGRAGLGINLSGSGYSGYKGSGFGFSAR</sequence>
<name>A0A976N0W8_9VIRU</name>